<dbReference type="PANTHER" id="PTHR11046">
    <property type="entry name" value="OLIGORIBONUCLEASE, MITOCHONDRIAL"/>
    <property type="match status" value="1"/>
</dbReference>
<keyword evidence="2 6" id="KW-0540">Nuclease</keyword>
<keyword evidence="4 6" id="KW-0269">Exonuclease</keyword>
<evidence type="ECO:0000256" key="3">
    <source>
        <dbReference type="ARBA" id="ARBA00022801"/>
    </source>
</evidence>
<keyword evidence="3 6" id="KW-0378">Hydrolase</keyword>
<dbReference type="HAMAP" id="MF_00045">
    <property type="entry name" value="Oligoribonuclease"/>
    <property type="match status" value="1"/>
</dbReference>
<evidence type="ECO:0000256" key="4">
    <source>
        <dbReference type="ARBA" id="ARBA00022839"/>
    </source>
</evidence>
<dbReference type="EMBL" id="CP006696">
    <property type="protein sequence ID" value="AIC09624.1"/>
    <property type="molecule type" value="Genomic_DNA"/>
</dbReference>
<feature type="active site" evidence="6">
    <location>
        <position position="135"/>
    </location>
</feature>
<dbReference type="HOGENOM" id="CLU_064761_2_0_6"/>
<comment type="similarity">
    <text evidence="1 6">Belongs to the oligoribonuclease family.</text>
</comment>
<evidence type="ECO:0000259" key="7">
    <source>
        <dbReference type="SMART" id="SM00479"/>
    </source>
</evidence>
<dbReference type="KEGG" id="xfs:D934_03815"/>
<dbReference type="RefSeq" id="WP_020852363.1">
    <property type="nucleotide sequence ID" value="NZ_CP006696.1"/>
</dbReference>
<dbReference type="FunFam" id="3.30.420.10:FF:000003">
    <property type="entry name" value="Oligoribonuclease"/>
    <property type="match status" value="1"/>
</dbReference>
<proteinExistence type="inferred from homology"/>
<dbReference type="Gene3D" id="3.30.420.10">
    <property type="entry name" value="Ribonuclease H-like superfamily/Ribonuclease H"/>
    <property type="match status" value="1"/>
</dbReference>
<dbReference type="InterPro" id="IPR036397">
    <property type="entry name" value="RNaseH_sf"/>
</dbReference>
<protein>
    <recommendedName>
        <fullName evidence="5 6">Oligoribonuclease</fullName>
        <ecNumber evidence="6">3.1.-.-</ecNumber>
    </recommendedName>
</protein>
<accession>A0A060GYS4</accession>
<comment type="function">
    <text evidence="6">3'-to-5' exoribonuclease specific for small oligoribonucleotides.</text>
</comment>
<evidence type="ECO:0000313" key="8">
    <source>
        <dbReference type="EMBL" id="AIC09624.1"/>
    </source>
</evidence>
<keyword evidence="6" id="KW-0963">Cytoplasm</keyword>
<sequence>MVAELPVVESDRRLIWIDLEMTGLDTHRDSIIEIATVVTDAQLNVLAEGPEFAISHPLNVLEAMDEWNRNQHRHSGLWQRVLNSEIQHAQAEASTIAFLQQWVKTGASPMCGNSICQDRRFLHRQMPCLERYFHYRNLDVSTLKELAGCWSPSILDGVVKTSSHTALSDIYDSIAELRHYRKSMGTFAGLSVV</sequence>
<name>A0A060GYS4_XYLFS</name>
<evidence type="ECO:0000256" key="1">
    <source>
        <dbReference type="ARBA" id="ARBA00009921"/>
    </source>
</evidence>
<dbReference type="GO" id="GO:0006259">
    <property type="term" value="P:DNA metabolic process"/>
    <property type="evidence" value="ECO:0007669"/>
    <property type="project" value="UniProtKB-ARBA"/>
</dbReference>
<dbReference type="EC" id="3.1.-.-" evidence="6"/>
<dbReference type="PANTHER" id="PTHR11046:SF0">
    <property type="entry name" value="OLIGORIBONUCLEASE, MITOCHONDRIAL"/>
    <property type="match status" value="1"/>
</dbReference>
<evidence type="ECO:0000313" key="9">
    <source>
        <dbReference type="Proteomes" id="UP000027215"/>
    </source>
</evidence>
<dbReference type="InterPro" id="IPR013520">
    <property type="entry name" value="Ribonucl_H"/>
</dbReference>
<organism evidence="8 9">
    <name type="scientific">Xylella fastidiosa subsp. sandyi Ann-1</name>
    <dbReference type="NCBI Taxonomy" id="155920"/>
    <lineage>
        <taxon>Bacteria</taxon>
        <taxon>Pseudomonadati</taxon>
        <taxon>Pseudomonadota</taxon>
        <taxon>Gammaproteobacteria</taxon>
        <taxon>Lysobacterales</taxon>
        <taxon>Lysobacteraceae</taxon>
        <taxon>Xylella</taxon>
    </lineage>
</organism>
<dbReference type="GO" id="GO:0005737">
    <property type="term" value="C:cytoplasm"/>
    <property type="evidence" value="ECO:0007669"/>
    <property type="project" value="UniProtKB-SubCell"/>
</dbReference>
<reference evidence="8 9" key="1">
    <citation type="submission" date="2013-08" db="EMBL/GenBank/DDBJ databases">
        <authorList>
            <person name="Stouthamer R."/>
            <person name="Nunney L."/>
        </authorList>
    </citation>
    <scope>NUCLEOTIDE SEQUENCE [LARGE SCALE GENOMIC DNA]</scope>
    <source>
        <strain evidence="9">ann-1</strain>
    </source>
</reference>
<dbReference type="PATRIC" id="fig|155920.8.peg.919"/>
<dbReference type="InterPro" id="IPR022894">
    <property type="entry name" value="Oligoribonuclease"/>
</dbReference>
<comment type="subcellular location">
    <subcellularLocation>
        <location evidence="6">Cytoplasm</location>
    </subcellularLocation>
</comment>
<evidence type="ECO:0000256" key="5">
    <source>
        <dbReference type="ARBA" id="ARBA00070964"/>
    </source>
</evidence>
<dbReference type="GO" id="GO:0000175">
    <property type="term" value="F:3'-5'-RNA exonuclease activity"/>
    <property type="evidence" value="ECO:0007669"/>
    <property type="project" value="InterPro"/>
</dbReference>
<dbReference type="Pfam" id="PF00929">
    <property type="entry name" value="RNase_T"/>
    <property type="match status" value="1"/>
</dbReference>
<dbReference type="GO" id="GO:0003676">
    <property type="term" value="F:nucleic acid binding"/>
    <property type="evidence" value="ECO:0007669"/>
    <property type="project" value="InterPro"/>
</dbReference>
<evidence type="ECO:0000256" key="6">
    <source>
        <dbReference type="HAMAP-Rule" id="MF_00045"/>
    </source>
</evidence>
<dbReference type="CDD" id="cd06135">
    <property type="entry name" value="Orn"/>
    <property type="match status" value="1"/>
</dbReference>
<dbReference type="AlphaFoldDB" id="A0A060GYS4"/>
<dbReference type="InterPro" id="IPR012337">
    <property type="entry name" value="RNaseH-like_sf"/>
</dbReference>
<feature type="domain" description="Exonuclease" evidence="7">
    <location>
        <begin position="13"/>
        <end position="186"/>
    </location>
</feature>
<evidence type="ECO:0000256" key="2">
    <source>
        <dbReference type="ARBA" id="ARBA00022722"/>
    </source>
</evidence>
<gene>
    <name evidence="6" type="primary">orn</name>
    <name evidence="8" type="ORF">D934_03815</name>
</gene>
<dbReference type="Proteomes" id="UP000027215">
    <property type="component" value="Chromosome"/>
</dbReference>
<dbReference type="SUPFAM" id="SSF53098">
    <property type="entry name" value="Ribonuclease H-like"/>
    <property type="match status" value="1"/>
</dbReference>
<dbReference type="SMART" id="SM00479">
    <property type="entry name" value="EXOIII"/>
    <property type="match status" value="1"/>
</dbReference>
<dbReference type="NCBIfam" id="NF003765">
    <property type="entry name" value="PRK05359.1"/>
    <property type="match status" value="1"/>
</dbReference>